<dbReference type="EMBL" id="JAAKZG010000013">
    <property type="protein sequence ID" value="NGN44024.1"/>
    <property type="molecule type" value="Genomic_DNA"/>
</dbReference>
<accession>A0A7C9V9R9</accession>
<feature type="transmembrane region" description="Helical" evidence="8">
    <location>
        <begin position="274"/>
        <end position="294"/>
    </location>
</feature>
<dbReference type="RefSeq" id="WP_165120430.1">
    <property type="nucleotide sequence ID" value="NZ_JAAKZG010000013.1"/>
</dbReference>
<protein>
    <submittedName>
        <fullName evidence="9">ABC transporter permease</fullName>
    </submittedName>
</protein>
<gene>
    <name evidence="9" type="ORF">G6N74_23435</name>
</gene>
<feature type="transmembrane region" description="Helical" evidence="8">
    <location>
        <begin position="216"/>
        <end position="237"/>
    </location>
</feature>
<organism evidence="9 10">
    <name type="scientific">Mesorhizobium zhangyense</name>
    <dbReference type="NCBI Taxonomy" id="1776730"/>
    <lineage>
        <taxon>Bacteria</taxon>
        <taxon>Pseudomonadati</taxon>
        <taxon>Pseudomonadota</taxon>
        <taxon>Alphaproteobacteria</taxon>
        <taxon>Hyphomicrobiales</taxon>
        <taxon>Phyllobacteriaceae</taxon>
        <taxon>Mesorhizobium</taxon>
    </lineage>
</organism>
<dbReference type="GO" id="GO:0022857">
    <property type="term" value="F:transmembrane transporter activity"/>
    <property type="evidence" value="ECO:0007669"/>
    <property type="project" value="InterPro"/>
</dbReference>
<evidence type="ECO:0000256" key="1">
    <source>
        <dbReference type="ARBA" id="ARBA00004651"/>
    </source>
</evidence>
<keyword evidence="7 8" id="KW-0472">Membrane</keyword>
<dbReference type="AlphaFoldDB" id="A0A7C9V9R9"/>
<reference evidence="9 10" key="1">
    <citation type="submission" date="2020-02" db="EMBL/GenBank/DDBJ databases">
        <title>Genome sequence of the type strain CGMCC 1.15528 of Mesorhizobium zhangyense.</title>
        <authorList>
            <person name="Gao J."/>
            <person name="Sun J."/>
        </authorList>
    </citation>
    <scope>NUCLEOTIDE SEQUENCE [LARGE SCALE GENOMIC DNA]</scope>
    <source>
        <strain evidence="9 10">CGMCC 1.15528</strain>
    </source>
</reference>
<dbReference type="PANTHER" id="PTHR32196:SF21">
    <property type="entry name" value="ABC TRANSPORTER PERMEASE PROTEIN YPHD-RELATED"/>
    <property type="match status" value="1"/>
</dbReference>
<comment type="caution">
    <text evidence="9">The sequence shown here is derived from an EMBL/GenBank/DDBJ whole genome shotgun (WGS) entry which is preliminary data.</text>
</comment>
<feature type="transmembrane region" description="Helical" evidence="8">
    <location>
        <begin position="249"/>
        <end position="267"/>
    </location>
</feature>
<keyword evidence="2" id="KW-0813">Transport</keyword>
<evidence type="ECO:0000256" key="2">
    <source>
        <dbReference type="ARBA" id="ARBA00022448"/>
    </source>
</evidence>
<name>A0A7C9V9R9_9HYPH</name>
<feature type="transmembrane region" description="Helical" evidence="8">
    <location>
        <begin position="171"/>
        <end position="195"/>
    </location>
</feature>
<evidence type="ECO:0000313" key="9">
    <source>
        <dbReference type="EMBL" id="NGN44024.1"/>
    </source>
</evidence>
<keyword evidence="4" id="KW-0997">Cell inner membrane</keyword>
<dbReference type="GO" id="GO:0005886">
    <property type="term" value="C:plasma membrane"/>
    <property type="evidence" value="ECO:0007669"/>
    <property type="project" value="UniProtKB-SubCell"/>
</dbReference>
<dbReference type="InterPro" id="IPR001851">
    <property type="entry name" value="ABC_transp_permease"/>
</dbReference>
<dbReference type="CDD" id="cd06579">
    <property type="entry name" value="TM_PBP1_transp_AraH_like"/>
    <property type="match status" value="1"/>
</dbReference>
<evidence type="ECO:0000256" key="7">
    <source>
        <dbReference type="ARBA" id="ARBA00023136"/>
    </source>
</evidence>
<dbReference type="Pfam" id="PF02653">
    <property type="entry name" value="BPD_transp_2"/>
    <property type="match status" value="1"/>
</dbReference>
<proteinExistence type="predicted"/>
<evidence type="ECO:0000256" key="3">
    <source>
        <dbReference type="ARBA" id="ARBA00022475"/>
    </source>
</evidence>
<dbReference type="Proteomes" id="UP000481252">
    <property type="component" value="Unassembled WGS sequence"/>
</dbReference>
<sequence>MSPSFRPAFAFTQEQIVVAITLALLVLFSVTLDSFLTAGNILALIQNVSILGILGVAMALAIIGRGIDLSIVANMAVSVAWVLQLSNNGVPIEIAIVMGLGLALAIGLVNGFLVAYVEIPAIFATLAMGTVAYGFVRSLLLEDNLIYLKGAADTWFKWIGSGQVVGIPNSVLLFGLVAVVAHVVLRITVPGRFIYAMGDNPTAARSTGIPIRPLIVLQYVTAAAIAFVAGVIAATSVDSVETRIVRSNLVYDVILVVVIGGVGLSGGKGSIRNVIVGTLLIGVLVNGMTIMNVAYTLQNIIKSLILLTAIVIDSLMNPRDEQTSQQGDI</sequence>
<keyword evidence="3" id="KW-1003">Cell membrane</keyword>
<keyword evidence="6 8" id="KW-1133">Transmembrane helix</keyword>
<evidence type="ECO:0000256" key="6">
    <source>
        <dbReference type="ARBA" id="ARBA00022989"/>
    </source>
</evidence>
<evidence type="ECO:0000256" key="4">
    <source>
        <dbReference type="ARBA" id="ARBA00022519"/>
    </source>
</evidence>
<feature type="transmembrane region" description="Helical" evidence="8">
    <location>
        <begin position="41"/>
        <end position="62"/>
    </location>
</feature>
<evidence type="ECO:0000256" key="5">
    <source>
        <dbReference type="ARBA" id="ARBA00022692"/>
    </source>
</evidence>
<evidence type="ECO:0000256" key="8">
    <source>
        <dbReference type="SAM" id="Phobius"/>
    </source>
</evidence>
<dbReference type="PANTHER" id="PTHR32196">
    <property type="entry name" value="ABC TRANSPORTER PERMEASE PROTEIN YPHD-RELATED-RELATED"/>
    <property type="match status" value="1"/>
</dbReference>
<keyword evidence="5 8" id="KW-0812">Transmembrane</keyword>
<feature type="transmembrane region" description="Helical" evidence="8">
    <location>
        <begin position="92"/>
        <end position="114"/>
    </location>
</feature>
<comment type="subcellular location">
    <subcellularLocation>
        <location evidence="1">Cell membrane</location>
        <topology evidence="1">Multi-pass membrane protein</topology>
    </subcellularLocation>
</comment>
<feature type="transmembrane region" description="Helical" evidence="8">
    <location>
        <begin position="121"/>
        <end position="140"/>
    </location>
</feature>
<feature type="transmembrane region" description="Helical" evidence="8">
    <location>
        <begin position="16"/>
        <end position="35"/>
    </location>
</feature>
<evidence type="ECO:0000313" key="10">
    <source>
        <dbReference type="Proteomes" id="UP000481252"/>
    </source>
</evidence>
<keyword evidence="10" id="KW-1185">Reference proteome</keyword>